<dbReference type="PANTHER" id="PTHR11937">
    <property type="entry name" value="ACTIN"/>
    <property type="match status" value="1"/>
</dbReference>
<name>A0A9N9WLD8_9DIPT</name>
<dbReference type="SUPFAM" id="SSF53067">
    <property type="entry name" value="Actin-like ATPase domain"/>
    <property type="match status" value="2"/>
</dbReference>
<proteinExistence type="inferred from homology"/>
<evidence type="ECO:0008006" key="4">
    <source>
        <dbReference type="Google" id="ProtNLM"/>
    </source>
</evidence>
<dbReference type="InterPro" id="IPR004000">
    <property type="entry name" value="Actin"/>
</dbReference>
<protein>
    <recommendedName>
        <fullName evidence="4">Actin-related protein 8</fullName>
    </recommendedName>
</protein>
<dbReference type="InterPro" id="IPR043129">
    <property type="entry name" value="ATPase_NBD"/>
</dbReference>
<accession>A0A9N9WLD8</accession>
<dbReference type="Gene3D" id="3.30.420.40">
    <property type="match status" value="3"/>
</dbReference>
<dbReference type="SMART" id="SM00268">
    <property type="entry name" value="ACTIN"/>
    <property type="match status" value="1"/>
</dbReference>
<keyword evidence="3" id="KW-1185">Reference proteome</keyword>
<sequence>MSDKIIIIHPGSLYLRIGKASDLNPENILNCIARKRKSNDPKHVHMDSLLPPQVIKTKELSAEMDESRISVSHLLQSSYQSDGRKRYGISPQQLAQFNKRSLPEIINSSQQTYWLTPKSNVNYIIGADVLRLSPNSNFNVHFPIRRGELNIHKNVGGSLTATLEHIKCIWEFAIKNFLDINLKELNEYKAVLVISDIYNRKRIKLMAELLFEMGFKSIILIQEHVAASFGSGLNCTCVVDIGDQKISISCVEDAISHPNTRVSLKFGGSDVTMTFFWLLQKCSFPYKECQTQNYQDAALLNHLKEQYCHIDLDICGSQEKSFIINRPDQSPVRYVLQVADELLIAPLSLFYTDLLKFTLGTTNRDKIIQIQKTLGQDFDSEDCYNAEFLRETGRRNAKDQIEATFNINDVSNVDAEEDTEVDDLIKFNANDFQTTNGQIIGLDSAILQSIEHLSNDDLKKKMYNCILLTGGASKVPGFGKWLQNKIRQSIPPNYRTENVDIVNTVKDVDPANVSWRGACLLTSLETAEELWITKEDWQSYGVRILREKVPFIW</sequence>
<comment type="similarity">
    <text evidence="1">Belongs to the actin family.</text>
</comment>
<reference evidence="2" key="2">
    <citation type="submission" date="2022-10" db="EMBL/GenBank/DDBJ databases">
        <authorList>
            <consortium name="ENA_rothamsted_submissions"/>
            <consortium name="culmorum"/>
            <person name="King R."/>
        </authorList>
    </citation>
    <scope>NUCLEOTIDE SEQUENCE</scope>
</reference>
<dbReference type="Pfam" id="PF00022">
    <property type="entry name" value="Actin"/>
    <property type="match status" value="1"/>
</dbReference>
<evidence type="ECO:0000313" key="2">
    <source>
        <dbReference type="EMBL" id="CAG9797887.1"/>
    </source>
</evidence>
<dbReference type="CDD" id="cd10206">
    <property type="entry name" value="ASKHA_NBD_Arp8-like"/>
    <property type="match status" value="1"/>
</dbReference>
<evidence type="ECO:0000256" key="1">
    <source>
        <dbReference type="RuleBase" id="RU000487"/>
    </source>
</evidence>
<evidence type="ECO:0000313" key="3">
    <source>
        <dbReference type="Proteomes" id="UP001153620"/>
    </source>
</evidence>
<dbReference type="Gene3D" id="3.90.640.10">
    <property type="entry name" value="Actin, Chain A, domain 4"/>
    <property type="match status" value="2"/>
</dbReference>
<gene>
    <name evidence="2" type="ORF">CHIRRI_LOCUS873</name>
</gene>
<reference evidence="2" key="1">
    <citation type="submission" date="2022-01" db="EMBL/GenBank/DDBJ databases">
        <authorList>
            <person name="King R."/>
        </authorList>
    </citation>
    <scope>NUCLEOTIDE SEQUENCE</scope>
</reference>
<organism evidence="2 3">
    <name type="scientific">Chironomus riparius</name>
    <dbReference type="NCBI Taxonomy" id="315576"/>
    <lineage>
        <taxon>Eukaryota</taxon>
        <taxon>Metazoa</taxon>
        <taxon>Ecdysozoa</taxon>
        <taxon>Arthropoda</taxon>
        <taxon>Hexapoda</taxon>
        <taxon>Insecta</taxon>
        <taxon>Pterygota</taxon>
        <taxon>Neoptera</taxon>
        <taxon>Endopterygota</taxon>
        <taxon>Diptera</taxon>
        <taxon>Nematocera</taxon>
        <taxon>Chironomoidea</taxon>
        <taxon>Chironomidae</taxon>
        <taxon>Chironominae</taxon>
        <taxon>Chironomus</taxon>
    </lineage>
</organism>
<dbReference type="AlphaFoldDB" id="A0A9N9WLD8"/>
<dbReference type="EMBL" id="OU895877">
    <property type="protein sequence ID" value="CAG9797887.1"/>
    <property type="molecule type" value="Genomic_DNA"/>
</dbReference>
<dbReference type="Proteomes" id="UP001153620">
    <property type="component" value="Chromosome 1"/>
</dbReference>
<dbReference type="OrthoDB" id="5572108at2759"/>